<dbReference type="SUPFAM" id="SSF48452">
    <property type="entry name" value="TPR-like"/>
    <property type="match status" value="1"/>
</dbReference>
<dbReference type="SUPFAM" id="SSF46894">
    <property type="entry name" value="C-terminal effector domain of the bipartite response regulators"/>
    <property type="match status" value="1"/>
</dbReference>
<organism evidence="8 9">
    <name type="scientific">Pedobacter changchengzhani</name>
    <dbReference type="NCBI Taxonomy" id="2529274"/>
    <lineage>
        <taxon>Bacteria</taxon>
        <taxon>Pseudomonadati</taxon>
        <taxon>Bacteroidota</taxon>
        <taxon>Sphingobacteriia</taxon>
        <taxon>Sphingobacteriales</taxon>
        <taxon>Sphingobacteriaceae</taxon>
        <taxon>Pedobacter</taxon>
    </lineage>
</organism>
<keyword evidence="9" id="KW-1185">Reference proteome</keyword>
<feature type="transmembrane region" description="Helical" evidence="7">
    <location>
        <begin position="381"/>
        <end position="402"/>
    </location>
</feature>
<evidence type="ECO:0000256" key="1">
    <source>
        <dbReference type="ARBA" id="ARBA00004496"/>
    </source>
</evidence>
<feature type="coiled-coil region" evidence="6">
    <location>
        <begin position="440"/>
        <end position="467"/>
    </location>
</feature>
<dbReference type="OrthoDB" id="1413523at2"/>
<keyword evidence="3" id="KW-0677">Repeat</keyword>
<evidence type="ECO:0000256" key="3">
    <source>
        <dbReference type="ARBA" id="ARBA00022737"/>
    </source>
</evidence>
<comment type="similarity">
    <text evidence="5">Belongs to the Rap family.</text>
</comment>
<keyword evidence="7" id="KW-1133">Transmembrane helix</keyword>
<gene>
    <name evidence="8" type="ORF">EZJ43_07260</name>
</gene>
<dbReference type="AlphaFoldDB" id="A0A4R5ML20"/>
<dbReference type="InterPro" id="IPR011990">
    <property type="entry name" value="TPR-like_helical_dom_sf"/>
</dbReference>
<evidence type="ECO:0000313" key="8">
    <source>
        <dbReference type="EMBL" id="TDG36318.1"/>
    </source>
</evidence>
<proteinExistence type="inferred from homology"/>
<keyword evidence="7" id="KW-0472">Membrane</keyword>
<dbReference type="Pfam" id="PF13424">
    <property type="entry name" value="TPR_12"/>
    <property type="match status" value="1"/>
</dbReference>
<evidence type="ECO:0000256" key="6">
    <source>
        <dbReference type="SAM" id="Coils"/>
    </source>
</evidence>
<dbReference type="Proteomes" id="UP000295668">
    <property type="component" value="Unassembled WGS sequence"/>
</dbReference>
<dbReference type="PANTHER" id="PTHR46630:SF1">
    <property type="entry name" value="TETRATRICOPEPTIDE REPEAT PROTEIN 29"/>
    <property type="match status" value="1"/>
</dbReference>
<dbReference type="GO" id="GO:0006355">
    <property type="term" value="P:regulation of DNA-templated transcription"/>
    <property type="evidence" value="ECO:0007669"/>
    <property type="project" value="InterPro"/>
</dbReference>
<dbReference type="PANTHER" id="PTHR46630">
    <property type="entry name" value="TETRATRICOPEPTIDE REPEAT PROTEIN 29"/>
    <property type="match status" value="1"/>
</dbReference>
<reference evidence="8 9" key="1">
    <citation type="submission" date="2019-02" db="EMBL/GenBank/DDBJ databases">
        <title>Pedobacter sp. nov., a novel speices isolated from soil of pinguins habitat in Antarcitica.</title>
        <authorList>
            <person name="He R.-H."/>
        </authorList>
    </citation>
    <scope>NUCLEOTIDE SEQUENCE [LARGE SCALE GENOMIC DNA]</scope>
    <source>
        <strain evidence="8 9">E01020</strain>
    </source>
</reference>
<dbReference type="InterPro" id="IPR016032">
    <property type="entry name" value="Sig_transdc_resp-reg_C-effctor"/>
</dbReference>
<protein>
    <submittedName>
        <fullName evidence="8">Tetratricopeptide repeat protein</fullName>
    </submittedName>
</protein>
<comment type="caution">
    <text evidence="8">The sequence shown here is derived from an EMBL/GenBank/DDBJ whole genome shotgun (WGS) entry which is preliminary data.</text>
</comment>
<dbReference type="InterPro" id="IPR019734">
    <property type="entry name" value="TPR_rpt"/>
</dbReference>
<dbReference type="EMBL" id="SJCY01000004">
    <property type="protein sequence ID" value="TDG36318.1"/>
    <property type="molecule type" value="Genomic_DNA"/>
</dbReference>
<comment type="subcellular location">
    <subcellularLocation>
        <location evidence="1">Cytoplasm</location>
    </subcellularLocation>
</comment>
<keyword evidence="6" id="KW-0175">Coiled coil</keyword>
<dbReference type="GO" id="GO:0005737">
    <property type="term" value="C:cytoplasm"/>
    <property type="evidence" value="ECO:0007669"/>
    <property type="project" value="UniProtKB-SubCell"/>
</dbReference>
<dbReference type="GO" id="GO:0003677">
    <property type="term" value="F:DNA binding"/>
    <property type="evidence" value="ECO:0007669"/>
    <property type="project" value="InterPro"/>
</dbReference>
<dbReference type="RefSeq" id="WP_133262048.1">
    <property type="nucleotide sequence ID" value="NZ_SJCY01000004.1"/>
</dbReference>
<name>A0A4R5ML20_9SPHI</name>
<accession>A0A4R5ML20</accession>
<dbReference type="InterPro" id="IPR051476">
    <property type="entry name" value="Bac_ResReg_Asp_Phosphatase"/>
</dbReference>
<dbReference type="SMART" id="SM00028">
    <property type="entry name" value="TPR"/>
    <property type="match status" value="4"/>
</dbReference>
<evidence type="ECO:0000313" key="9">
    <source>
        <dbReference type="Proteomes" id="UP000295668"/>
    </source>
</evidence>
<sequence>MSTKKLIILSIFFICPLFLRAYNTPEINNKIIEAIKKQSASIKNLQDLNIVTSQAFDGFSKTDPSRTIIEQVFSANLIASKQQKLNDSTTNLFKKAILNCEKTKQKELQIWASLQYGFYLYTYRKYENSFPFFSYCIKNLDKADDSEVISPGETYKKIAYFLSTVGDYHKAIEYLEIANKNANGDLVQLASITDALGLCYIRLNKPEEAEKYFNETLAHAKASNDELRYGKALGNLAEINLKNKNFTLALQRLQQDLTLSKKVGNVQNTVYALVLISKVYLASDNLSEATINLNLARKLASSQVQFKSDDYEINTLILEIAKKTGNVADELSARRNLETLKNQLRTLDSKDIIMRMGWNLEKAKLQASVETEKDKRAKESILKMGAIICCAFLSIIMILVVNRYKETIKSDKANFNNTVLAFKLDKVNSEQKLSTSTQTLAAYKTYLDEKNSQIELLEMEVEKANTSTSYEGKQHSEKILSLLNSHLLTNESWLAFKKSFIEAYPEYYQHLIQNFSGITDSNLRLIFLTKLGMNNVEISRILGLSIDAVKKAKQRLKKRYSELYDAIFEEQNKELNR</sequence>
<evidence type="ECO:0000256" key="7">
    <source>
        <dbReference type="SAM" id="Phobius"/>
    </source>
</evidence>
<keyword evidence="7" id="KW-0812">Transmembrane</keyword>
<evidence type="ECO:0000256" key="5">
    <source>
        <dbReference type="ARBA" id="ARBA00038253"/>
    </source>
</evidence>
<keyword evidence="2" id="KW-0963">Cytoplasm</keyword>
<dbReference type="Gene3D" id="1.25.40.10">
    <property type="entry name" value="Tetratricopeptide repeat domain"/>
    <property type="match status" value="1"/>
</dbReference>
<keyword evidence="4" id="KW-0802">TPR repeat</keyword>
<evidence type="ECO:0000256" key="2">
    <source>
        <dbReference type="ARBA" id="ARBA00022490"/>
    </source>
</evidence>
<evidence type="ECO:0000256" key="4">
    <source>
        <dbReference type="ARBA" id="ARBA00022803"/>
    </source>
</evidence>